<keyword evidence="2" id="KW-1185">Reference proteome</keyword>
<dbReference type="EMBL" id="JAUSRL010000007">
    <property type="protein sequence ID" value="MDP9961839.1"/>
    <property type="molecule type" value="Genomic_DNA"/>
</dbReference>
<proteinExistence type="predicted"/>
<dbReference type="RefSeq" id="WP_306846093.1">
    <property type="nucleotide sequence ID" value="NZ_JAUSRL010000007.1"/>
</dbReference>
<accession>A0ABT9SSN6</accession>
<organism evidence="1 2">
    <name type="scientific">Chryseobacterium lathyri</name>
    <dbReference type="NCBI Taxonomy" id="395933"/>
    <lineage>
        <taxon>Bacteria</taxon>
        <taxon>Pseudomonadati</taxon>
        <taxon>Bacteroidota</taxon>
        <taxon>Flavobacteriia</taxon>
        <taxon>Flavobacteriales</taxon>
        <taxon>Weeksellaceae</taxon>
        <taxon>Chryseobacterium group</taxon>
        <taxon>Chryseobacterium</taxon>
    </lineage>
</organism>
<protein>
    <submittedName>
        <fullName evidence="1">Uncharacterized protein</fullName>
    </submittedName>
</protein>
<sequence>MKDFVFKSVEEAFLNAQIVQICLENKIFPVSEKADSIIKKMTDMHFSHFKTLAEKVNFSEVKLLYISIFALVIEILIQDKNKINPEEAKRRKLEEILRYIDNQFLTV</sequence>
<gene>
    <name evidence="1" type="ORF">J2T04_003751</name>
</gene>
<evidence type="ECO:0000313" key="2">
    <source>
        <dbReference type="Proteomes" id="UP001235513"/>
    </source>
</evidence>
<name>A0ABT9SSN6_9FLAO</name>
<dbReference type="Proteomes" id="UP001235513">
    <property type="component" value="Unassembled WGS sequence"/>
</dbReference>
<evidence type="ECO:0000313" key="1">
    <source>
        <dbReference type="EMBL" id="MDP9961839.1"/>
    </source>
</evidence>
<reference evidence="1 2" key="1">
    <citation type="submission" date="2023-07" db="EMBL/GenBank/DDBJ databases">
        <title>Sorghum-associated microbial communities from plants grown in Nebraska, USA.</title>
        <authorList>
            <person name="Schachtman D."/>
        </authorList>
    </citation>
    <scope>NUCLEOTIDE SEQUENCE [LARGE SCALE GENOMIC DNA]</scope>
    <source>
        <strain evidence="1 2">CC351</strain>
    </source>
</reference>
<comment type="caution">
    <text evidence="1">The sequence shown here is derived from an EMBL/GenBank/DDBJ whole genome shotgun (WGS) entry which is preliminary data.</text>
</comment>